<gene>
    <name evidence="2" type="ORF">EAV92_07880</name>
</gene>
<feature type="transmembrane region" description="Helical" evidence="1">
    <location>
        <begin position="45"/>
        <end position="67"/>
    </location>
</feature>
<reference evidence="2 3" key="1">
    <citation type="submission" date="2018-10" db="EMBL/GenBank/DDBJ databases">
        <title>Genome Sequence of Cohnella sp.</title>
        <authorList>
            <person name="Srinivasan S."/>
            <person name="Kim M.K."/>
        </authorList>
    </citation>
    <scope>NUCLEOTIDE SEQUENCE [LARGE SCALE GENOMIC DNA]</scope>
    <source>
        <strain evidence="2 3">18JY8-7</strain>
    </source>
</reference>
<accession>A0A3G3JXA9</accession>
<name>A0A3G3JXA9_9BACL</name>
<evidence type="ECO:0000313" key="2">
    <source>
        <dbReference type="EMBL" id="AYQ72491.1"/>
    </source>
</evidence>
<feature type="transmembrane region" description="Helical" evidence="1">
    <location>
        <begin position="21"/>
        <end position="39"/>
    </location>
</feature>
<keyword evidence="1" id="KW-0812">Transmembrane</keyword>
<evidence type="ECO:0000313" key="3">
    <source>
        <dbReference type="Proteomes" id="UP000269097"/>
    </source>
</evidence>
<keyword evidence="1" id="KW-0472">Membrane</keyword>
<keyword evidence="1" id="KW-1133">Transmembrane helix</keyword>
<sequence>MRERYMKGLKKIRKIVQENKYEILQVILNILYLVILSIGSKVVGLGFPINIFIGSLVGIIIGFIFELMGNYRFQYSSRYKYYLIVVNSLFAGFAIYYKRHENIAGVLSLYCFLIVYTLWMDQILKRFYHKHCRDA</sequence>
<keyword evidence="3" id="KW-1185">Reference proteome</keyword>
<dbReference type="EMBL" id="CP033433">
    <property type="protein sequence ID" value="AYQ72491.1"/>
    <property type="molecule type" value="Genomic_DNA"/>
</dbReference>
<dbReference type="AlphaFoldDB" id="A0A3G3JXA9"/>
<organism evidence="2 3">
    <name type="scientific">Cohnella candidum</name>
    <dbReference type="NCBI Taxonomy" id="2674991"/>
    <lineage>
        <taxon>Bacteria</taxon>
        <taxon>Bacillati</taxon>
        <taxon>Bacillota</taxon>
        <taxon>Bacilli</taxon>
        <taxon>Bacillales</taxon>
        <taxon>Paenibacillaceae</taxon>
        <taxon>Cohnella</taxon>
    </lineage>
</organism>
<dbReference type="KEGG" id="coh:EAV92_07880"/>
<dbReference type="Proteomes" id="UP000269097">
    <property type="component" value="Chromosome"/>
</dbReference>
<evidence type="ECO:0000256" key="1">
    <source>
        <dbReference type="SAM" id="Phobius"/>
    </source>
</evidence>
<feature type="transmembrane region" description="Helical" evidence="1">
    <location>
        <begin position="79"/>
        <end position="97"/>
    </location>
</feature>
<protein>
    <submittedName>
        <fullName evidence="2">Uncharacterized protein</fullName>
    </submittedName>
</protein>
<proteinExistence type="predicted"/>
<feature type="transmembrane region" description="Helical" evidence="1">
    <location>
        <begin position="103"/>
        <end position="120"/>
    </location>
</feature>